<sequence>MKRKLISALVGITMVATMAVGCSKSSNESQESAKAKSDVKTEQVDAKKSLYLLSGYKV</sequence>
<dbReference type="Proteomes" id="UP001239169">
    <property type="component" value="Chromosome"/>
</dbReference>
<feature type="chain" id="PRO_5045111939" description="ABC transporter substrate-binding protein" evidence="2">
    <location>
        <begin position="20"/>
        <end position="58"/>
    </location>
</feature>
<keyword evidence="4" id="KW-1185">Reference proteome</keyword>
<feature type="compositionally biased region" description="Basic and acidic residues" evidence="1">
    <location>
        <begin position="31"/>
        <end position="43"/>
    </location>
</feature>
<accession>A0ABY8R4U0</accession>
<gene>
    <name evidence="3" type="ORF">QJS64_05350</name>
</gene>
<protein>
    <recommendedName>
        <fullName evidence="5">ABC transporter substrate-binding protein</fullName>
    </recommendedName>
</protein>
<dbReference type="PROSITE" id="PS51257">
    <property type="entry name" value="PROKAR_LIPOPROTEIN"/>
    <property type="match status" value="1"/>
</dbReference>
<keyword evidence="2" id="KW-0732">Signal</keyword>
<reference evidence="3 4" key="1">
    <citation type="submission" date="2023-04" db="EMBL/GenBank/DDBJ databases">
        <title>Bacteria Genome Submission.</title>
        <authorList>
            <person name="Isaac P."/>
        </authorList>
    </citation>
    <scope>NUCLEOTIDE SEQUENCE [LARGE SCALE GENOMIC DNA]</scope>
    <source>
        <strain evidence="3 4">SampleS7P1</strain>
    </source>
</reference>
<evidence type="ECO:0000313" key="3">
    <source>
        <dbReference type="EMBL" id="WGX76567.1"/>
    </source>
</evidence>
<name>A0ABY8R4U0_PARBF</name>
<feature type="region of interest" description="Disordered" evidence="1">
    <location>
        <begin position="24"/>
        <end position="43"/>
    </location>
</feature>
<proteinExistence type="predicted"/>
<organism evidence="3 4">
    <name type="scientific">Paraclostridium bifermentans</name>
    <name type="common">Clostridium bifermentans</name>
    <dbReference type="NCBI Taxonomy" id="1490"/>
    <lineage>
        <taxon>Bacteria</taxon>
        <taxon>Bacillati</taxon>
        <taxon>Bacillota</taxon>
        <taxon>Clostridia</taxon>
        <taxon>Peptostreptococcales</taxon>
        <taxon>Peptostreptococcaceae</taxon>
        <taxon>Paraclostridium</taxon>
    </lineage>
</organism>
<dbReference type="EMBL" id="CP124685">
    <property type="protein sequence ID" value="WGX76567.1"/>
    <property type="molecule type" value="Genomic_DNA"/>
</dbReference>
<feature type="signal peptide" evidence="2">
    <location>
        <begin position="1"/>
        <end position="19"/>
    </location>
</feature>
<evidence type="ECO:0000256" key="2">
    <source>
        <dbReference type="SAM" id="SignalP"/>
    </source>
</evidence>
<evidence type="ECO:0000313" key="4">
    <source>
        <dbReference type="Proteomes" id="UP001239169"/>
    </source>
</evidence>
<evidence type="ECO:0008006" key="5">
    <source>
        <dbReference type="Google" id="ProtNLM"/>
    </source>
</evidence>
<evidence type="ECO:0000256" key="1">
    <source>
        <dbReference type="SAM" id="MobiDB-lite"/>
    </source>
</evidence>